<evidence type="ECO:0000313" key="2">
    <source>
        <dbReference type="Proteomes" id="UP000765509"/>
    </source>
</evidence>
<name>A0A9Q3D4U2_9BASI</name>
<reference evidence="1" key="1">
    <citation type="submission" date="2021-03" db="EMBL/GenBank/DDBJ databases">
        <title>Draft genome sequence of rust myrtle Austropuccinia psidii MF-1, a brazilian biotype.</title>
        <authorList>
            <person name="Quecine M.C."/>
            <person name="Pachon D.M.R."/>
            <person name="Bonatelli M.L."/>
            <person name="Correr F.H."/>
            <person name="Franceschini L.M."/>
            <person name="Leite T.F."/>
            <person name="Margarido G.R.A."/>
            <person name="Almeida C.A."/>
            <person name="Ferrarezi J.A."/>
            <person name="Labate C.A."/>
        </authorList>
    </citation>
    <scope>NUCLEOTIDE SEQUENCE</scope>
    <source>
        <strain evidence="1">MF-1</strain>
    </source>
</reference>
<dbReference type="EMBL" id="AVOT02013147">
    <property type="protein sequence ID" value="MBW0495532.1"/>
    <property type="molecule type" value="Genomic_DNA"/>
</dbReference>
<keyword evidence="2" id="KW-1185">Reference proteome</keyword>
<gene>
    <name evidence="1" type="ORF">O181_035247</name>
</gene>
<protein>
    <submittedName>
        <fullName evidence="1">Uncharacterized protein</fullName>
    </submittedName>
</protein>
<dbReference type="InterPro" id="IPR004242">
    <property type="entry name" value="Transposase_21"/>
</dbReference>
<dbReference type="Proteomes" id="UP000765509">
    <property type="component" value="Unassembled WGS sequence"/>
</dbReference>
<accession>A0A9Q3D4U2</accession>
<dbReference type="OrthoDB" id="3039677at2759"/>
<sequence>MCIPGALAFSIYVDWFNAHGNSTQLASIGPIMIICLNLPPSERVKPENVCVSGIIPGPNEPTLVQLNYLLIPLIKELEGLWQDYCLSPTSTRPSASFIHVPTLTAPADLVAMCKLAGLISYSGKVWNFFSVHKAQIEEICPQFHYTHTYPNHQSTIEIWLWASPQQRQAIFSEYGV</sequence>
<dbReference type="Pfam" id="PF02992">
    <property type="entry name" value="Transposase_21"/>
    <property type="match status" value="1"/>
</dbReference>
<proteinExistence type="predicted"/>
<comment type="caution">
    <text evidence="1">The sequence shown here is derived from an EMBL/GenBank/DDBJ whole genome shotgun (WGS) entry which is preliminary data.</text>
</comment>
<dbReference type="AlphaFoldDB" id="A0A9Q3D4U2"/>
<evidence type="ECO:0000313" key="1">
    <source>
        <dbReference type="EMBL" id="MBW0495532.1"/>
    </source>
</evidence>
<organism evidence="1 2">
    <name type="scientific">Austropuccinia psidii MF-1</name>
    <dbReference type="NCBI Taxonomy" id="1389203"/>
    <lineage>
        <taxon>Eukaryota</taxon>
        <taxon>Fungi</taxon>
        <taxon>Dikarya</taxon>
        <taxon>Basidiomycota</taxon>
        <taxon>Pucciniomycotina</taxon>
        <taxon>Pucciniomycetes</taxon>
        <taxon>Pucciniales</taxon>
        <taxon>Sphaerophragmiaceae</taxon>
        <taxon>Austropuccinia</taxon>
    </lineage>
</organism>